<feature type="compositionally biased region" description="Polar residues" evidence="1">
    <location>
        <begin position="258"/>
        <end position="273"/>
    </location>
</feature>
<feature type="compositionally biased region" description="Basic and acidic residues" evidence="1">
    <location>
        <begin position="327"/>
        <end position="336"/>
    </location>
</feature>
<accession>A0A077WM55</accession>
<keyword evidence="2" id="KW-1133">Transmembrane helix</keyword>
<proteinExistence type="predicted"/>
<feature type="compositionally biased region" description="Basic and acidic residues" evidence="1">
    <location>
        <begin position="343"/>
        <end position="354"/>
    </location>
</feature>
<dbReference type="AlphaFoldDB" id="A0A077WM55"/>
<gene>
    <name evidence="3" type="ORF">LRAMOSA02087</name>
</gene>
<sequence>MEEDEERPCYDRGNGSPYCSPIPTDIWKNGTQHQFVWNYKQVHPFYVTSEYLSLYLYYKENYAYQPVKNWTSIRRADGTLAVQVDNSWFPPNTTSTALYGYYLPAGMNPMKELSNPESQYPHPFNFTIIRPQLPSQSSGGVGQGNGHSALPGWAIALITVFSICAVALAAFLLICCIRRRRNDPKQQHDMYPVAGYDPYQHDEQQPSVMRGMTTTTDTGSSIYSTTPMMHATFSAPRLSSGNYSSRRSSNAMAPPTAILNNPSAVSHSNSSFTDAPVPSTSSSSRLADSTFMWMVDSSQEHNTTEEQRRRQLGEALLAQQLSEEEGASVKHAEKRPITVNGIKSEESRAVLEER</sequence>
<evidence type="ECO:0000256" key="1">
    <source>
        <dbReference type="SAM" id="MobiDB-lite"/>
    </source>
</evidence>
<reference evidence="3" key="1">
    <citation type="journal article" date="2014" name="Genome Announc.">
        <title>De novo whole-genome sequence and genome annotation of Lichtheimia ramosa.</title>
        <authorList>
            <person name="Linde J."/>
            <person name="Schwartze V."/>
            <person name="Binder U."/>
            <person name="Lass-Florl C."/>
            <person name="Voigt K."/>
            <person name="Horn F."/>
        </authorList>
    </citation>
    <scope>NUCLEOTIDE SEQUENCE</scope>
    <source>
        <strain evidence="3">JMRC FSU:6197</strain>
    </source>
</reference>
<evidence type="ECO:0000256" key="2">
    <source>
        <dbReference type="SAM" id="Phobius"/>
    </source>
</evidence>
<keyword evidence="2" id="KW-0812">Transmembrane</keyword>
<feature type="region of interest" description="Disordered" evidence="1">
    <location>
        <begin position="318"/>
        <end position="354"/>
    </location>
</feature>
<evidence type="ECO:0000313" key="3">
    <source>
        <dbReference type="EMBL" id="CDS08139.1"/>
    </source>
</evidence>
<feature type="compositionally biased region" description="Low complexity" evidence="1">
    <location>
        <begin position="239"/>
        <end position="250"/>
    </location>
</feature>
<dbReference type="EMBL" id="LK023324">
    <property type="protein sequence ID" value="CDS08139.1"/>
    <property type="molecule type" value="Genomic_DNA"/>
</dbReference>
<dbReference type="OrthoDB" id="2278929at2759"/>
<protein>
    <submittedName>
        <fullName evidence="3">Uncharacterized protein</fullName>
    </submittedName>
</protein>
<name>A0A077WM55_9FUNG</name>
<keyword evidence="2" id="KW-0472">Membrane</keyword>
<feature type="transmembrane region" description="Helical" evidence="2">
    <location>
        <begin position="153"/>
        <end position="177"/>
    </location>
</feature>
<feature type="region of interest" description="Disordered" evidence="1">
    <location>
        <begin position="237"/>
        <end position="285"/>
    </location>
</feature>
<organism evidence="3">
    <name type="scientific">Lichtheimia ramosa</name>
    <dbReference type="NCBI Taxonomy" id="688394"/>
    <lineage>
        <taxon>Eukaryota</taxon>
        <taxon>Fungi</taxon>
        <taxon>Fungi incertae sedis</taxon>
        <taxon>Mucoromycota</taxon>
        <taxon>Mucoromycotina</taxon>
        <taxon>Mucoromycetes</taxon>
        <taxon>Mucorales</taxon>
        <taxon>Lichtheimiaceae</taxon>
        <taxon>Lichtheimia</taxon>
    </lineage>
</organism>